<organism evidence="4 5">
    <name type="scientific">Actinoplanes digitatis</name>
    <dbReference type="NCBI Taxonomy" id="1868"/>
    <lineage>
        <taxon>Bacteria</taxon>
        <taxon>Bacillati</taxon>
        <taxon>Actinomycetota</taxon>
        <taxon>Actinomycetes</taxon>
        <taxon>Micromonosporales</taxon>
        <taxon>Micromonosporaceae</taxon>
        <taxon>Actinoplanes</taxon>
    </lineage>
</organism>
<proteinExistence type="predicted"/>
<dbReference type="InterPro" id="IPR016047">
    <property type="entry name" value="M23ase_b-sheet_dom"/>
</dbReference>
<keyword evidence="2" id="KW-1133">Transmembrane helix</keyword>
<comment type="caution">
    <text evidence="4">The sequence shown here is derived from an EMBL/GenBank/DDBJ whole genome shotgun (WGS) entry which is preliminary data.</text>
</comment>
<feature type="compositionally biased region" description="Basic and acidic residues" evidence="1">
    <location>
        <begin position="17"/>
        <end position="30"/>
    </location>
</feature>
<dbReference type="SUPFAM" id="SSF51261">
    <property type="entry name" value="Duplicated hybrid motif"/>
    <property type="match status" value="1"/>
</dbReference>
<evidence type="ECO:0000313" key="5">
    <source>
        <dbReference type="Proteomes" id="UP000578112"/>
    </source>
</evidence>
<evidence type="ECO:0000313" key="4">
    <source>
        <dbReference type="EMBL" id="MBB4766445.1"/>
    </source>
</evidence>
<gene>
    <name evidence="4" type="ORF">BJ971_007001</name>
</gene>
<protein>
    <submittedName>
        <fullName evidence="4">Murein DD-endopeptidase MepM/ murein hydrolase activator NlpD</fullName>
    </submittedName>
</protein>
<sequence length="254" mass="26214">MQQHRANGNIWGRHRRTADSHTHRDPAEPAARKGHFVMAAALVASVGAAGIAGLYFSASSGPASAKARTPAAAQLKTSEPMTIPLASDADAGLRAAGDGLSLDTGMPAVAQSRKPKPRLWVDPMPEGSVTSCFGARWGRLHAGVDLAAPTGTPIRAAGAGRVVSAGVEDGYGNAVLIDHGNGYLTHYGHMSAITTKTGQAVKAGDQIGNEGSTGHSTGPHLHFEVHKGSYKNPIEPTRWMQDHGVNLGGCAARG</sequence>
<evidence type="ECO:0000256" key="2">
    <source>
        <dbReference type="SAM" id="Phobius"/>
    </source>
</evidence>
<accession>A0A7W7MU42</accession>
<keyword evidence="2" id="KW-0472">Membrane</keyword>
<dbReference type="InterPro" id="IPR050570">
    <property type="entry name" value="Cell_wall_metabolism_enzyme"/>
</dbReference>
<dbReference type="EMBL" id="JACHNH010000001">
    <property type="protein sequence ID" value="MBB4766445.1"/>
    <property type="molecule type" value="Genomic_DNA"/>
</dbReference>
<name>A0A7W7MU42_9ACTN</name>
<feature type="domain" description="M23ase beta-sheet core" evidence="3">
    <location>
        <begin position="140"/>
        <end position="229"/>
    </location>
</feature>
<feature type="transmembrane region" description="Helical" evidence="2">
    <location>
        <begin position="36"/>
        <end position="58"/>
    </location>
</feature>
<keyword evidence="4" id="KW-0378">Hydrolase</keyword>
<dbReference type="CDD" id="cd12797">
    <property type="entry name" value="M23_peptidase"/>
    <property type="match status" value="1"/>
</dbReference>
<dbReference type="Proteomes" id="UP000578112">
    <property type="component" value="Unassembled WGS sequence"/>
</dbReference>
<dbReference type="RefSeq" id="WP_239087698.1">
    <property type="nucleotide sequence ID" value="NZ_BOMK01000053.1"/>
</dbReference>
<dbReference type="PANTHER" id="PTHR21666">
    <property type="entry name" value="PEPTIDASE-RELATED"/>
    <property type="match status" value="1"/>
</dbReference>
<dbReference type="InterPro" id="IPR011055">
    <property type="entry name" value="Dup_hybrid_motif"/>
</dbReference>
<dbReference type="AlphaFoldDB" id="A0A7W7MU42"/>
<dbReference type="Pfam" id="PF01551">
    <property type="entry name" value="Peptidase_M23"/>
    <property type="match status" value="1"/>
</dbReference>
<dbReference type="GO" id="GO:0004222">
    <property type="term" value="F:metalloendopeptidase activity"/>
    <property type="evidence" value="ECO:0007669"/>
    <property type="project" value="TreeGrafter"/>
</dbReference>
<dbReference type="PANTHER" id="PTHR21666:SF270">
    <property type="entry name" value="MUREIN HYDROLASE ACTIVATOR ENVC"/>
    <property type="match status" value="1"/>
</dbReference>
<keyword evidence="2" id="KW-0812">Transmembrane</keyword>
<feature type="region of interest" description="Disordered" evidence="1">
    <location>
        <begin position="1"/>
        <end position="30"/>
    </location>
</feature>
<evidence type="ECO:0000256" key="1">
    <source>
        <dbReference type="SAM" id="MobiDB-lite"/>
    </source>
</evidence>
<reference evidence="4 5" key="1">
    <citation type="submission" date="2020-08" db="EMBL/GenBank/DDBJ databases">
        <title>Sequencing the genomes of 1000 actinobacteria strains.</title>
        <authorList>
            <person name="Klenk H.-P."/>
        </authorList>
    </citation>
    <scope>NUCLEOTIDE SEQUENCE [LARGE SCALE GENOMIC DNA]</scope>
    <source>
        <strain evidence="4 5">DSM 43149</strain>
    </source>
</reference>
<evidence type="ECO:0000259" key="3">
    <source>
        <dbReference type="Pfam" id="PF01551"/>
    </source>
</evidence>
<dbReference type="Gene3D" id="2.70.70.10">
    <property type="entry name" value="Glucose Permease (Domain IIA)"/>
    <property type="match status" value="1"/>
</dbReference>
<keyword evidence="5" id="KW-1185">Reference proteome</keyword>